<comment type="caution">
    <text evidence="1">The sequence shown here is derived from an EMBL/GenBank/DDBJ whole genome shotgun (WGS) entry which is preliminary data.</text>
</comment>
<evidence type="ECO:0000313" key="1">
    <source>
        <dbReference type="EMBL" id="MEW9491134.1"/>
    </source>
</evidence>
<dbReference type="EMBL" id="JZWS03000002">
    <property type="protein sequence ID" value="MEW9491134.1"/>
    <property type="molecule type" value="Genomic_DNA"/>
</dbReference>
<gene>
    <name evidence="1" type="ORF">TQ35_0002885</name>
</gene>
<dbReference type="Proteomes" id="UP000053480">
    <property type="component" value="Unassembled WGS sequence"/>
</dbReference>
<reference evidence="1" key="1">
    <citation type="submission" date="2024-07" db="EMBL/GenBank/DDBJ databases">
        <title>Metagenome and Metagenome-Assembled Genomes of Archaea from a hot spring from the geothermal field of Los Azufres, Mexico.</title>
        <authorList>
            <person name="Marin-Paredes R."/>
            <person name="Martinez-Romero E."/>
            <person name="Servin-Garciduenas L.E."/>
        </authorList>
    </citation>
    <scope>NUCLEOTIDE SEQUENCE</scope>
    <source>
        <strain evidence="1">AZ1-454</strain>
    </source>
</reference>
<evidence type="ECO:0000313" key="2">
    <source>
        <dbReference type="Proteomes" id="UP000053480"/>
    </source>
</evidence>
<sequence>MLRKVFSIISKSNVVVEVLDAREPELTRSKTIERFSKEKGKKILLAINKGDLVPRDVSEKWKEYFEDQGLMAVYLSATGHMGTTVLRKEIKKLLLGKEGIVCFVGYPKTGKSSIINALKGRHSASTSAHPMELGYTKAPQLFKIDNKIYAWDTPGVIPPDGDPVERIIRGYSVDEMEDPVKAAVLLIKRIEGFDRKSLEEVYGEYKDPYDLLAKIALKRGWIYKKSKEPNIEEAAKVVIRDYHEGKIIYFSLPPQRSR</sequence>
<organism evidence="1 2">
    <name type="scientific">Candidatus Aramenus sulfurataquae</name>
    <dbReference type="NCBI Taxonomy" id="1326980"/>
    <lineage>
        <taxon>Archaea</taxon>
        <taxon>Thermoproteota</taxon>
        <taxon>Thermoprotei</taxon>
        <taxon>Sulfolobales</taxon>
        <taxon>Sulfolobaceae</taxon>
        <taxon>Candidatus Aramenus</taxon>
    </lineage>
</organism>
<accession>A0ACC6TMW6</accession>
<protein>
    <submittedName>
        <fullName evidence="1">GTPase</fullName>
    </submittedName>
</protein>
<name>A0ACC6TMW6_9CREN</name>
<proteinExistence type="predicted"/>